<name>A0A1G4T9M9_9BACL</name>
<evidence type="ECO:0000313" key="7">
    <source>
        <dbReference type="Proteomes" id="UP000198601"/>
    </source>
</evidence>
<dbReference type="PRINTS" id="PR00039">
    <property type="entry name" value="HTHLYSR"/>
</dbReference>
<proteinExistence type="inferred from homology"/>
<dbReference type="PANTHER" id="PTHR30419">
    <property type="entry name" value="HTH-TYPE TRANSCRIPTIONAL REGULATOR YBHD"/>
    <property type="match status" value="1"/>
</dbReference>
<keyword evidence="2" id="KW-0805">Transcription regulation</keyword>
<protein>
    <submittedName>
        <fullName evidence="6">DNA-binding transcriptional regulator, LysR family</fullName>
    </submittedName>
</protein>
<keyword evidence="3 6" id="KW-0238">DNA-binding</keyword>
<dbReference type="AlphaFoldDB" id="A0A1G4T9M9"/>
<reference evidence="7" key="1">
    <citation type="submission" date="2016-10" db="EMBL/GenBank/DDBJ databases">
        <authorList>
            <person name="Varghese N."/>
            <person name="Submissions S."/>
        </authorList>
    </citation>
    <scope>NUCLEOTIDE SEQUENCE [LARGE SCALE GENOMIC DNA]</scope>
    <source>
        <strain evidence="7">CGMCC 1.8946</strain>
    </source>
</reference>
<dbReference type="Pfam" id="PF00126">
    <property type="entry name" value="HTH_1"/>
    <property type="match status" value="1"/>
</dbReference>
<dbReference type="CDD" id="cd05466">
    <property type="entry name" value="PBP2_LTTR_substrate"/>
    <property type="match status" value="1"/>
</dbReference>
<dbReference type="FunFam" id="1.10.10.10:FF:000001">
    <property type="entry name" value="LysR family transcriptional regulator"/>
    <property type="match status" value="1"/>
</dbReference>
<dbReference type="SUPFAM" id="SSF46785">
    <property type="entry name" value="Winged helix' DNA-binding domain"/>
    <property type="match status" value="1"/>
</dbReference>
<dbReference type="Gene3D" id="1.10.10.10">
    <property type="entry name" value="Winged helix-like DNA-binding domain superfamily/Winged helix DNA-binding domain"/>
    <property type="match status" value="1"/>
</dbReference>
<dbReference type="Gene3D" id="3.40.190.290">
    <property type="match status" value="1"/>
</dbReference>
<gene>
    <name evidence="6" type="ORF">SAMN04487970_10464</name>
</gene>
<dbReference type="SUPFAM" id="SSF53850">
    <property type="entry name" value="Periplasmic binding protein-like II"/>
    <property type="match status" value="1"/>
</dbReference>
<dbReference type="InterPro" id="IPR050950">
    <property type="entry name" value="HTH-type_LysR_regulators"/>
</dbReference>
<evidence type="ECO:0000256" key="2">
    <source>
        <dbReference type="ARBA" id="ARBA00023015"/>
    </source>
</evidence>
<dbReference type="PROSITE" id="PS50931">
    <property type="entry name" value="HTH_LYSR"/>
    <property type="match status" value="1"/>
</dbReference>
<dbReference type="OrthoDB" id="63123at2"/>
<dbReference type="GO" id="GO:0003700">
    <property type="term" value="F:DNA-binding transcription factor activity"/>
    <property type="evidence" value="ECO:0007669"/>
    <property type="project" value="InterPro"/>
</dbReference>
<accession>A0A1G4T9M9</accession>
<dbReference type="GO" id="GO:0005829">
    <property type="term" value="C:cytosol"/>
    <property type="evidence" value="ECO:0007669"/>
    <property type="project" value="TreeGrafter"/>
</dbReference>
<evidence type="ECO:0000313" key="6">
    <source>
        <dbReference type="EMBL" id="SCW78143.1"/>
    </source>
</evidence>
<evidence type="ECO:0000256" key="4">
    <source>
        <dbReference type="ARBA" id="ARBA00023163"/>
    </source>
</evidence>
<comment type="similarity">
    <text evidence="1">Belongs to the LysR transcriptional regulatory family.</text>
</comment>
<sequence length="292" mass="32581">MSFVRFEVFIKVVEYGSFTKAAEKLNMTQSAVSHAIASLESELGATLLIRDRKKGVLLTEVGHKLVIHMREILNSMEKIKQEVALTASLETGTIRIGTFASASSCLLPKILSKFQKKHPNIEFRFYEGSYEEITEWLRTGVIDIGFVVQQNSNPEFDVVPLTKDNMVLAFPANHKFSGRKDIAIEELGDEPFIMPTGMYQSHILDIFQEAKIKPNIRFEVYDCTTIANMVQEGLGVTIGPELFLKTQPHLQIGSLNVSKWRTVALACPSFSSASPAAQAFLTVAQNTFDKET</sequence>
<dbReference type="RefSeq" id="WP_090675561.1">
    <property type="nucleotide sequence ID" value="NZ_FMTT01000046.1"/>
</dbReference>
<dbReference type="Pfam" id="PF03466">
    <property type="entry name" value="LysR_substrate"/>
    <property type="match status" value="1"/>
</dbReference>
<dbReference type="GO" id="GO:0003677">
    <property type="term" value="F:DNA binding"/>
    <property type="evidence" value="ECO:0007669"/>
    <property type="project" value="UniProtKB-KW"/>
</dbReference>
<evidence type="ECO:0000259" key="5">
    <source>
        <dbReference type="PROSITE" id="PS50931"/>
    </source>
</evidence>
<dbReference type="InterPro" id="IPR005119">
    <property type="entry name" value="LysR_subst-bd"/>
</dbReference>
<evidence type="ECO:0000256" key="1">
    <source>
        <dbReference type="ARBA" id="ARBA00009437"/>
    </source>
</evidence>
<dbReference type="PANTHER" id="PTHR30419:SF24">
    <property type="entry name" value="HTH-TYPE TRANSCRIPTIONAL REGULATOR CZCR"/>
    <property type="match status" value="1"/>
</dbReference>
<organism evidence="6 7">
    <name type="scientific">Paenibacillus tianmuensis</name>
    <dbReference type="NCBI Taxonomy" id="624147"/>
    <lineage>
        <taxon>Bacteria</taxon>
        <taxon>Bacillati</taxon>
        <taxon>Bacillota</taxon>
        <taxon>Bacilli</taxon>
        <taxon>Bacillales</taxon>
        <taxon>Paenibacillaceae</taxon>
        <taxon>Paenibacillus</taxon>
    </lineage>
</organism>
<dbReference type="InterPro" id="IPR036388">
    <property type="entry name" value="WH-like_DNA-bd_sf"/>
</dbReference>
<keyword evidence="4" id="KW-0804">Transcription</keyword>
<dbReference type="InterPro" id="IPR036390">
    <property type="entry name" value="WH_DNA-bd_sf"/>
</dbReference>
<dbReference type="EMBL" id="FMTT01000046">
    <property type="protein sequence ID" value="SCW78143.1"/>
    <property type="molecule type" value="Genomic_DNA"/>
</dbReference>
<evidence type="ECO:0000256" key="3">
    <source>
        <dbReference type="ARBA" id="ARBA00023125"/>
    </source>
</evidence>
<feature type="domain" description="HTH lysR-type" evidence="5">
    <location>
        <begin position="1"/>
        <end position="59"/>
    </location>
</feature>
<dbReference type="Proteomes" id="UP000198601">
    <property type="component" value="Unassembled WGS sequence"/>
</dbReference>
<dbReference type="InterPro" id="IPR000847">
    <property type="entry name" value="LysR_HTH_N"/>
</dbReference>
<keyword evidence="7" id="KW-1185">Reference proteome</keyword>